<dbReference type="Pfam" id="PF13499">
    <property type="entry name" value="EF-hand_7"/>
    <property type="match status" value="2"/>
</dbReference>
<dbReference type="Gene3D" id="3.30.200.20">
    <property type="entry name" value="Phosphorylase Kinase, domain 1"/>
    <property type="match status" value="1"/>
</dbReference>
<name>A0ABD1A4W4_CARAN</name>
<feature type="binding site" evidence="16">
    <location>
        <position position="57"/>
    </location>
    <ligand>
        <name>ATP</name>
        <dbReference type="ChEBI" id="CHEBI:30616"/>
    </ligand>
</feature>
<evidence type="ECO:0000256" key="10">
    <source>
        <dbReference type="ARBA" id="ARBA00022777"/>
    </source>
</evidence>
<evidence type="ECO:0000313" key="20">
    <source>
        <dbReference type="EMBL" id="KAL1196365.1"/>
    </source>
</evidence>
<dbReference type="AlphaFoldDB" id="A0ABD1A4W4"/>
<evidence type="ECO:0000256" key="5">
    <source>
        <dbReference type="ARBA" id="ARBA00022553"/>
    </source>
</evidence>
<evidence type="ECO:0000256" key="4">
    <source>
        <dbReference type="ARBA" id="ARBA00022527"/>
    </source>
</evidence>
<dbReference type="EMBL" id="JBANAX010000703">
    <property type="protein sequence ID" value="KAL1196365.1"/>
    <property type="molecule type" value="Genomic_DNA"/>
</dbReference>
<dbReference type="PROSITE" id="PS50011">
    <property type="entry name" value="PROTEIN_KINASE_DOM"/>
    <property type="match status" value="1"/>
</dbReference>
<dbReference type="Proteomes" id="UP001558713">
    <property type="component" value="Unassembled WGS sequence"/>
</dbReference>
<dbReference type="Gene3D" id="1.10.238.10">
    <property type="entry name" value="EF-hand"/>
    <property type="match status" value="1"/>
</dbReference>
<dbReference type="PROSITE" id="PS00107">
    <property type="entry name" value="PROTEIN_KINASE_ATP"/>
    <property type="match status" value="1"/>
</dbReference>
<accession>A0ABD1A4W4</accession>
<dbReference type="SUPFAM" id="SSF47473">
    <property type="entry name" value="EF-hand"/>
    <property type="match status" value="1"/>
</dbReference>
<evidence type="ECO:0000259" key="18">
    <source>
        <dbReference type="PROSITE" id="PS50011"/>
    </source>
</evidence>
<evidence type="ECO:0000256" key="14">
    <source>
        <dbReference type="ARBA" id="ARBA00048679"/>
    </source>
</evidence>
<keyword evidence="9 16" id="KW-0547">Nucleotide-binding</keyword>
<keyword evidence="5" id="KW-0597">Phosphoprotein</keyword>
<dbReference type="GO" id="GO:0046872">
    <property type="term" value="F:metal ion binding"/>
    <property type="evidence" value="ECO:0007669"/>
    <property type="project" value="UniProtKB-KW"/>
</dbReference>
<dbReference type="SMART" id="SM00220">
    <property type="entry name" value="S_TKc"/>
    <property type="match status" value="1"/>
</dbReference>
<dbReference type="InterPro" id="IPR011992">
    <property type="entry name" value="EF-hand-dom_pair"/>
</dbReference>
<dbReference type="FunFam" id="1.10.238.10:FF:000015">
    <property type="entry name" value="Calcium-dependent protein kinase 1"/>
    <property type="match status" value="1"/>
</dbReference>
<evidence type="ECO:0000256" key="15">
    <source>
        <dbReference type="ARBA" id="ARBA00058225"/>
    </source>
</evidence>
<keyword evidence="10 20" id="KW-0418">Kinase</keyword>
<evidence type="ECO:0000256" key="6">
    <source>
        <dbReference type="ARBA" id="ARBA00022679"/>
    </source>
</evidence>
<feature type="domain" description="Protein kinase" evidence="18">
    <location>
        <begin position="28"/>
        <end position="290"/>
    </location>
</feature>
<proteinExistence type="inferred from homology"/>
<dbReference type="PROSITE" id="PS50222">
    <property type="entry name" value="EF_HAND_2"/>
    <property type="match status" value="4"/>
</dbReference>
<keyword evidence="12 16" id="KW-0067">ATP-binding</keyword>
<dbReference type="GO" id="GO:0005524">
    <property type="term" value="F:ATP binding"/>
    <property type="evidence" value="ECO:0007669"/>
    <property type="project" value="UniProtKB-UniRule"/>
</dbReference>
<gene>
    <name evidence="20" type="ORF">V5N11_024033</name>
</gene>
<dbReference type="InterPro" id="IPR018247">
    <property type="entry name" value="EF_Hand_1_Ca_BS"/>
</dbReference>
<dbReference type="InterPro" id="IPR002048">
    <property type="entry name" value="EF_hand_dom"/>
</dbReference>
<feature type="domain" description="EF-hand" evidence="19">
    <location>
        <begin position="404"/>
        <end position="439"/>
    </location>
</feature>
<protein>
    <recommendedName>
        <fullName evidence="3">non-specific serine/threonine protein kinase</fullName>
        <ecNumber evidence="3">2.7.11.1</ecNumber>
    </recommendedName>
</protein>
<feature type="domain" description="EF-hand" evidence="19">
    <location>
        <begin position="368"/>
        <end position="403"/>
    </location>
</feature>
<evidence type="ECO:0000256" key="8">
    <source>
        <dbReference type="ARBA" id="ARBA00022737"/>
    </source>
</evidence>
<evidence type="ECO:0000256" key="17">
    <source>
        <dbReference type="RuleBase" id="RU000304"/>
    </source>
</evidence>
<evidence type="ECO:0000256" key="7">
    <source>
        <dbReference type="ARBA" id="ARBA00022723"/>
    </source>
</evidence>
<keyword evidence="11" id="KW-0106">Calcium</keyword>
<dbReference type="FunFam" id="3.30.200.20:FF:001210">
    <property type="entry name" value="Calcium-dependent protein kinase 31"/>
    <property type="match status" value="1"/>
</dbReference>
<comment type="similarity">
    <text evidence="1">Belongs to the protein kinase superfamily. CAMK Ser/Thr protein kinase family. CaMK subfamily.</text>
</comment>
<dbReference type="FunFam" id="1.10.510.10:FF:000571">
    <property type="entry name" value="Maternal embryonic leucine zipper kinase"/>
    <property type="match status" value="1"/>
</dbReference>
<dbReference type="CDD" id="cd05117">
    <property type="entry name" value="STKc_CAMK"/>
    <property type="match status" value="1"/>
</dbReference>
<evidence type="ECO:0000256" key="11">
    <source>
        <dbReference type="ARBA" id="ARBA00022837"/>
    </source>
</evidence>
<reference evidence="20 21" key="1">
    <citation type="submission" date="2024-04" db="EMBL/GenBank/DDBJ databases">
        <title>Genome assembly C_amara_ONT_v2.</title>
        <authorList>
            <person name="Yant L."/>
            <person name="Moore C."/>
            <person name="Slenker M."/>
        </authorList>
    </citation>
    <scope>NUCLEOTIDE SEQUENCE [LARGE SCALE GENOMIC DNA]</scope>
    <source>
        <tissue evidence="20">Leaf</tissue>
    </source>
</reference>
<dbReference type="SUPFAM" id="SSF56112">
    <property type="entry name" value="Protein kinase-like (PK-like)"/>
    <property type="match status" value="1"/>
</dbReference>
<dbReference type="Pfam" id="PF00069">
    <property type="entry name" value="Pkinase"/>
    <property type="match status" value="1"/>
</dbReference>
<dbReference type="SMART" id="SM00054">
    <property type="entry name" value="EFh"/>
    <property type="match status" value="4"/>
</dbReference>
<dbReference type="PROSITE" id="PS00108">
    <property type="entry name" value="PROTEIN_KINASE_ST"/>
    <property type="match status" value="1"/>
</dbReference>
<dbReference type="EC" id="2.7.11.1" evidence="3"/>
<organism evidence="20 21">
    <name type="scientific">Cardamine amara subsp. amara</name>
    <dbReference type="NCBI Taxonomy" id="228776"/>
    <lineage>
        <taxon>Eukaryota</taxon>
        <taxon>Viridiplantae</taxon>
        <taxon>Streptophyta</taxon>
        <taxon>Embryophyta</taxon>
        <taxon>Tracheophyta</taxon>
        <taxon>Spermatophyta</taxon>
        <taxon>Magnoliopsida</taxon>
        <taxon>eudicotyledons</taxon>
        <taxon>Gunneridae</taxon>
        <taxon>Pentapetalae</taxon>
        <taxon>rosids</taxon>
        <taxon>malvids</taxon>
        <taxon>Brassicales</taxon>
        <taxon>Brassicaceae</taxon>
        <taxon>Cardamineae</taxon>
        <taxon>Cardamine</taxon>
    </lineage>
</organism>
<dbReference type="InterPro" id="IPR000719">
    <property type="entry name" value="Prot_kinase_dom"/>
</dbReference>
<evidence type="ECO:0000256" key="12">
    <source>
        <dbReference type="ARBA" id="ARBA00022840"/>
    </source>
</evidence>
<evidence type="ECO:0000256" key="2">
    <source>
        <dbReference type="ARBA" id="ARBA00006234"/>
    </source>
</evidence>
<dbReference type="InterPro" id="IPR008271">
    <property type="entry name" value="Ser/Thr_kinase_AS"/>
</dbReference>
<sequence>MGCLYSKILKHSKKTILEKPFENIRKLYKFDEELGKGQFGITRKCIEKSTGKTYACKTISKTKLKSEEDEKAVKREIRIMKHLSGQPNIVEFKDAYESQTSIHLVMEFCGGGELFDKILAKFNDQGHYSEKDAVGIIRPIVNVLQICHFMGVMHRDLKPENFLLSSNDENAMLKAIDFGCSVFIEEGEVYKDRVGSAYYIAPEVLQGNYGKEADIWSAGIILYILLCGKPPFVTEPEEQMRNEIQNAHIDFESKPWPLIPLEAKDLVMKMLIRNPKKRISAAQVLEHSWIKNGEASDKPIDGVVLSRLKQFRAMNKLKKVALKIIAESLSEEEIKGLKTMFTNIDTDKSGTITLEELKTGLTKLGSKLSKTEVEKLMEAVDVDGSGTIDIDEFISATMHRYKLDRVKHVFKLFQHFDKDNNGHITKDELEIAMKEHGVEDEGSIKQIINEVDKDNDGKINFEEFRIMMTSGSSTTQPQGDLLPIN</sequence>
<comment type="catalytic activity">
    <reaction evidence="14">
        <text>L-seryl-[protein] + ATP = O-phospho-L-seryl-[protein] + ADP + H(+)</text>
        <dbReference type="Rhea" id="RHEA:17989"/>
        <dbReference type="Rhea" id="RHEA-COMP:9863"/>
        <dbReference type="Rhea" id="RHEA-COMP:11604"/>
        <dbReference type="ChEBI" id="CHEBI:15378"/>
        <dbReference type="ChEBI" id="CHEBI:29999"/>
        <dbReference type="ChEBI" id="CHEBI:30616"/>
        <dbReference type="ChEBI" id="CHEBI:83421"/>
        <dbReference type="ChEBI" id="CHEBI:456216"/>
        <dbReference type="EC" id="2.7.11.1"/>
    </reaction>
</comment>
<evidence type="ECO:0000256" key="9">
    <source>
        <dbReference type="ARBA" id="ARBA00022741"/>
    </source>
</evidence>
<dbReference type="PANTHER" id="PTHR24349">
    <property type="entry name" value="SERINE/THREONINE-PROTEIN KINASE"/>
    <property type="match status" value="1"/>
</dbReference>
<dbReference type="Gene3D" id="1.10.510.10">
    <property type="entry name" value="Transferase(Phosphotransferase) domain 1"/>
    <property type="match status" value="1"/>
</dbReference>
<comment type="caution">
    <text evidence="20">The sequence shown here is derived from an EMBL/GenBank/DDBJ whole genome shotgun (WGS) entry which is preliminary data.</text>
</comment>
<dbReference type="InterPro" id="IPR011009">
    <property type="entry name" value="Kinase-like_dom_sf"/>
</dbReference>
<feature type="domain" description="EF-hand" evidence="19">
    <location>
        <begin position="444"/>
        <end position="474"/>
    </location>
</feature>
<evidence type="ECO:0000256" key="13">
    <source>
        <dbReference type="ARBA" id="ARBA00047899"/>
    </source>
</evidence>
<keyword evidence="6" id="KW-0808">Transferase</keyword>
<evidence type="ECO:0000313" key="21">
    <source>
        <dbReference type="Proteomes" id="UP001558713"/>
    </source>
</evidence>
<dbReference type="GO" id="GO:0004674">
    <property type="term" value="F:protein serine/threonine kinase activity"/>
    <property type="evidence" value="ECO:0007669"/>
    <property type="project" value="UniProtKB-KW"/>
</dbReference>
<evidence type="ECO:0000256" key="16">
    <source>
        <dbReference type="PROSITE-ProRule" id="PRU10141"/>
    </source>
</evidence>
<dbReference type="InterPro" id="IPR017441">
    <property type="entry name" value="Protein_kinase_ATP_BS"/>
</dbReference>
<comment type="similarity">
    <text evidence="2">Belongs to the protein kinase superfamily. CAMK Ser/Thr protein kinase family. SNF1 subfamily.</text>
</comment>
<keyword evidence="21" id="KW-1185">Reference proteome</keyword>
<feature type="domain" description="EF-hand" evidence="19">
    <location>
        <begin position="332"/>
        <end position="367"/>
    </location>
</feature>
<comment type="catalytic activity">
    <reaction evidence="13">
        <text>L-threonyl-[protein] + ATP = O-phospho-L-threonyl-[protein] + ADP + H(+)</text>
        <dbReference type="Rhea" id="RHEA:46608"/>
        <dbReference type="Rhea" id="RHEA-COMP:11060"/>
        <dbReference type="Rhea" id="RHEA-COMP:11605"/>
        <dbReference type="ChEBI" id="CHEBI:15378"/>
        <dbReference type="ChEBI" id="CHEBI:30013"/>
        <dbReference type="ChEBI" id="CHEBI:30616"/>
        <dbReference type="ChEBI" id="CHEBI:61977"/>
        <dbReference type="ChEBI" id="CHEBI:456216"/>
        <dbReference type="EC" id="2.7.11.1"/>
    </reaction>
</comment>
<evidence type="ECO:0000256" key="1">
    <source>
        <dbReference type="ARBA" id="ARBA00005354"/>
    </source>
</evidence>
<keyword evidence="4 17" id="KW-0723">Serine/threonine-protein kinase</keyword>
<keyword evidence="8" id="KW-0677">Repeat</keyword>
<evidence type="ECO:0000256" key="3">
    <source>
        <dbReference type="ARBA" id="ARBA00012513"/>
    </source>
</evidence>
<keyword evidence="7" id="KW-0479">Metal-binding</keyword>
<comment type="function">
    <text evidence="15">CIPK serine-threonine protein kinases interact with CBL proteins. Binding of a CBL protein to the regulatory NAF domain of CIPK protein lead to the activation of the kinase in a calcium-dependent manner.</text>
</comment>
<dbReference type="InterPro" id="IPR050205">
    <property type="entry name" value="CDPK_Ser/Thr_kinases"/>
</dbReference>
<evidence type="ECO:0000259" key="19">
    <source>
        <dbReference type="PROSITE" id="PS50222"/>
    </source>
</evidence>
<dbReference type="PROSITE" id="PS00018">
    <property type="entry name" value="EF_HAND_1"/>
    <property type="match status" value="4"/>
</dbReference>